<reference evidence="6 7" key="1">
    <citation type="journal article" date="2021" name="Nat. Commun.">
        <title>Incipient diploidization of the medicinal plant Perilla within 10,000 years.</title>
        <authorList>
            <person name="Zhang Y."/>
            <person name="Shen Q."/>
            <person name="Leng L."/>
            <person name="Zhang D."/>
            <person name="Chen S."/>
            <person name="Shi Y."/>
            <person name="Ning Z."/>
            <person name="Chen S."/>
        </authorList>
    </citation>
    <scope>NUCLEOTIDE SEQUENCE [LARGE SCALE GENOMIC DNA]</scope>
    <source>
        <strain evidence="7">cv. PC099</strain>
    </source>
</reference>
<feature type="compositionally biased region" description="Low complexity" evidence="4">
    <location>
        <begin position="312"/>
        <end position="323"/>
    </location>
</feature>
<dbReference type="CDD" id="cd20406">
    <property type="entry name" value="Tudor_Agenet_AtDUF_rpt2_4"/>
    <property type="match status" value="2"/>
</dbReference>
<dbReference type="SMART" id="SM00743">
    <property type="entry name" value="Agenet"/>
    <property type="match status" value="4"/>
</dbReference>
<comment type="caution">
    <text evidence="6">The sequence shown here is derived from an EMBL/GenBank/DDBJ whole genome shotgun (WGS) entry which is preliminary data.</text>
</comment>
<keyword evidence="2" id="KW-0341">Growth regulation</keyword>
<dbReference type="PANTHER" id="PTHR31917">
    <property type="entry name" value="AGENET DOMAIN-CONTAINING PROTEIN-RELATED"/>
    <property type="match status" value="1"/>
</dbReference>
<protein>
    <recommendedName>
        <fullName evidence="5">Agenet domain-containing protein</fullName>
    </recommendedName>
</protein>
<organism evidence="6 7">
    <name type="scientific">Perilla frutescens var. hirtella</name>
    <name type="common">Perilla citriodora</name>
    <name type="synonym">Perilla setoyensis</name>
    <dbReference type="NCBI Taxonomy" id="608512"/>
    <lineage>
        <taxon>Eukaryota</taxon>
        <taxon>Viridiplantae</taxon>
        <taxon>Streptophyta</taxon>
        <taxon>Embryophyta</taxon>
        <taxon>Tracheophyta</taxon>
        <taxon>Spermatophyta</taxon>
        <taxon>Magnoliopsida</taxon>
        <taxon>eudicotyledons</taxon>
        <taxon>Gunneridae</taxon>
        <taxon>Pentapetalae</taxon>
        <taxon>asterids</taxon>
        <taxon>lamiids</taxon>
        <taxon>Lamiales</taxon>
        <taxon>Lamiaceae</taxon>
        <taxon>Nepetoideae</taxon>
        <taxon>Elsholtzieae</taxon>
        <taxon>Perilla</taxon>
    </lineage>
</organism>
<dbReference type="Gene3D" id="2.30.30.140">
    <property type="match status" value="1"/>
</dbReference>
<feature type="region of interest" description="Disordered" evidence="4">
    <location>
        <begin position="311"/>
        <end position="337"/>
    </location>
</feature>
<proteinExistence type="predicted"/>
<evidence type="ECO:0000259" key="5">
    <source>
        <dbReference type="SMART" id="SM00743"/>
    </source>
</evidence>
<dbReference type="InterPro" id="IPR007930">
    <property type="entry name" value="DUF724"/>
</dbReference>
<dbReference type="AlphaFoldDB" id="A0AAD4JC26"/>
<name>A0AAD4JC26_PERFH</name>
<feature type="domain" description="Agenet" evidence="5">
    <location>
        <begin position="111"/>
        <end position="168"/>
    </location>
</feature>
<dbReference type="EMBL" id="SDAM02000091">
    <property type="protein sequence ID" value="KAH6831046.1"/>
    <property type="molecule type" value="Genomic_DNA"/>
</dbReference>
<feature type="region of interest" description="Disordered" evidence="4">
    <location>
        <begin position="1"/>
        <end position="23"/>
    </location>
</feature>
<dbReference type="Proteomes" id="UP001190926">
    <property type="component" value="Unassembled WGS sequence"/>
</dbReference>
<feature type="coiled-coil region" evidence="3">
    <location>
        <begin position="486"/>
        <end position="551"/>
    </location>
</feature>
<evidence type="ECO:0000256" key="1">
    <source>
        <dbReference type="ARBA" id="ARBA00022448"/>
    </source>
</evidence>
<evidence type="ECO:0000313" key="6">
    <source>
        <dbReference type="EMBL" id="KAH6831046.1"/>
    </source>
</evidence>
<dbReference type="Pfam" id="PF05266">
    <property type="entry name" value="DUF724"/>
    <property type="match status" value="1"/>
</dbReference>
<dbReference type="InterPro" id="IPR014002">
    <property type="entry name" value="Agenet_dom_plant"/>
</dbReference>
<gene>
    <name evidence="6" type="ORF">C2S53_006812</name>
</gene>
<evidence type="ECO:0000256" key="4">
    <source>
        <dbReference type="SAM" id="MobiDB-lite"/>
    </source>
</evidence>
<keyword evidence="7" id="KW-1185">Reference proteome</keyword>
<keyword evidence="1" id="KW-0813">Transport</keyword>
<feature type="domain" description="Agenet" evidence="5">
    <location>
        <begin position="28"/>
        <end position="107"/>
    </location>
</feature>
<evidence type="ECO:0000256" key="3">
    <source>
        <dbReference type="SAM" id="Coils"/>
    </source>
</evidence>
<dbReference type="Pfam" id="PF05641">
    <property type="entry name" value="Agenet"/>
    <property type="match status" value="2"/>
</dbReference>
<dbReference type="InterPro" id="IPR008395">
    <property type="entry name" value="Agenet-like_dom"/>
</dbReference>
<dbReference type="PANTHER" id="PTHR31917:SF147">
    <property type="entry name" value="AGENET DOMAIN-CONTAINING PROTEIN"/>
    <property type="match status" value="1"/>
</dbReference>
<dbReference type="CDD" id="cd20405">
    <property type="entry name" value="Tudor_Agenet_AtDUF_rpt1_3"/>
    <property type="match status" value="1"/>
</dbReference>
<accession>A0AAD4JC26</accession>
<evidence type="ECO:0000313" key="7">
    <source>
        <dbReference type="Proteomes" id="UP001190926"/>
    </source>
</evidence>
<feature type="domain" description="Agenet" evidence="5">
    <location>
        <begin position="180"/>
        <end position="239"/>
    </location>
</feature>
<sequence>MADDDAEQPLKPQVSPPYNSRRRRARCHDFPVGSLIEVQTKEEDLYGVYFSATVIPPPFSPRKSGGKNSKRRLYVEYHNLLAHDDRPDRLREHVDISVVRPAPPLQEVVANGFVPNDVVDAFYMDGWWTGIVSRAVEGGERFVVTFENPPDELEFGLSTLRAHWDWVDGVWAGPEKQSEAGFVVGMKVEVWLEGGWFPATIVEDLGNGAFLVEYKDKNGASVKGEVAYLHVRPSPPIIKGRKFGKSEKVEAFFNFGWWTGMVAKKLEKNGYIVYFEQMKLDNVFDRSEMRPYMDWKDGKWFVASAPIDAMDNTPSSSTANSNNHKTKSRSASLSNNNSEVALKKHKGGEIENPNQETEVNTIEKAVAQVGRIEETDAAIPPNELPCVVDETANLPFVKRNAVWKAFESVEIFRTMPQKPHFEPLLQSKESLREGLAIACMVNFTNVVDRSCSLKINDPKCVFHDINETLSDLEGHGFDVCVVRNRMMKLVEAKEREEELVKEMEDLNDHISEHNQKKRRIEGEIRVINDHLRRLQEQLSIEEIAKANEVDEIACLQARFKEIQGRIRDVRSDFESVAARLETPPPLDGGGSCNGS</sequence>
<keyword evidence="3" id="KW-0175">Coiled coil</keyword>
<evidence type="ECO:0000256" key="2">
    <source>
        <dbReference type="ARBA" id="ARBA00022604"/>
    </source>
</evidence>
<feature type="domain" description="Agenet" evidence="5">
    <location>
        <begin position="241"/>
        <end position="297"/>
    </location>
</feature>